<dbReference type="Proteomes" id="UP000079169">
    <property type="component" value="Unplaced"/>
</dbReference>
<accession>A0A3Q0JJZ4</accession>
<organism evidence="2 3">
    <name type="scientific">Diaphorina citri</name>
    <name type="common">Asian citrus psyllid</name>
    <dbReference type="NCBI Taxonomy" id="121845"/>
    <lineage>
        <taxon>Eukaryota</taxon>
        <taxon>Metazoa</taxon>
        <taxon>Ecdysozoa</taxon>
        <taxon>Arthropoda</taxon>
        <taxon>Hexapoda</taxon>
        <taxon>Insecta</taxon>
        <taxon>Pterygota</taxon>
        <taxon>Neoptera</taxon>
        <taxon>Paraneoptera</taxon>
        <taxon>Hemiptera</taxon>
        <taxon>Sternorrhyncha</taxon>
        <taxon>Psylloidea</taxon>
        <taxon>Psyllidae</taxon>
        <taxon>Diaphorininae</taxon>
        <taxon>Diaphorina</taxon>
    </lineage>
</organism>
<protein>
    <submittedName>
        <fullName evidence="3">N66 matrix protein-like</fullName>
    </submittedName>
</protein>
<name>A0A3Q0JJZ4_DIACI</name>
<dbReference type="AlphaFoldDB" id="A0A3Q0JJZ4"/>
<sequence>MLIWDMVAAKAIRLAIKDTLPAKDFRPARAIMPLAMQTASNIRTTRLIKSLNSKLNNQQGTAPSNKLGNINSGVTSNANLGYGSSQGNTIGNQGHPTQGLPASQGNNAFGNANSFKHPNNQSNSNSYGSPNGQTNSYGGPNNNANNGNRTRNLRRARPLGHGGSDWYY</sequence>
<reference evidence="3" key="1">
    <citation type="submission" date="2025-08" db="UniProtKB">
        <authorList>
            <consortium name="RefSeq"/>
        </authorList>
    </citation>
    <scope>IDENTIFICATION</scope>
</reference>
<evidence type="ECO:0000256" key="1">
    <source>
        <dbReference type="SAM" id="MobiDB-lite"/>
    </source>
</evidence>
<feature type="compositionally biased region" description="Polar residues" evidence="1">
    <location>
        <begin position="78"/>
        <end position="137"/>
    </location>
</feature>
<keyword evidence="2" id="KW-1185">Reference proteome</keyword>
<gene>
    <name evidence="3" type="primary">LOC113473169</name>
</gene>
<feature type="compositionally biased region" description="Low complexity" evidence="1">
    <location>
        <begin position="138"/>
        <end position="150"/>
    </location>
</feature>
<feature type="region of interest" description="Disordered" evidence="1">
    <location>
        <begin position="78"/>
        <end position="168"/>
    </location>
</feature>
<evidence type="ECO:0000313" key="2">
    <source>
        <dbReference type="Proteomes" id="UP000079169"/>
    </source>
</evidence>
<proteinExistence type="predicted"/>
<dbReference type="RefSeq" id="XP_026688704.1">
    <property type="nucleotide sequence ID" value="XM_026832903.1"/>
</dbReference>
<dbReference type="GeneID" id="113473169"/>
<dbReference type="KEGG" id="dci:113473169"/>
<dbReference type="PaxDb" id="121845-A0A3Q0JJZ4"/>
<evidence type="ECO:0000313" key="3">
    <source>
        <dbReference type="RefSeq" id="XP_026688704.1"/>
    </source>
</evidence>